<dbReference type="GO" id="GO:0030791">
    <property type="term" value="F:arsenite methyltransferase activity"/>
    <property type="evidence" value="ECO:0007669"/>
    <property type="project" value="UniProtKB-EC"/>
</dbReference>
<comment type="catalytic activity">
    <reaction evidence="6">
        <text>arsenic triglutathione + [thioredoxin]-dithiol + S-adenosyl-L-methionine + 2 H2O = methylarsonous acid + [thioredoxin]-disulfide + 3 glutathione + S-adenosyl-L-homocysteine + H(+)</text>
        <dbReference type="Rhea" id="RHEA:69460"/>
        <dbReference type="Rhea" id="RHEA-COMP:10698"/>
        <dbReference type="Rhea" id="RHEA-COMP:10700"/>
        <dbReference type="ChEBI" id="CHEBI:15377"/>
        <dbReference type="ChEBI" id="CHEBI:15378"/>
        <dbReference type="ChEBI" id="CHEBI:17826"/>
        <dbReference type="ChEBI" id="CHEBI:29950"/>
        <dbReference type="ChEBI" id="CHEBI:50058"/>
        <dbReference type="ChEBI" id="CHEBI:57856"/>
        <dbReference type="ChEBI" id="CHEBI:57925"/>
        <dbReference type="ChEBI" id="CHEBI:59789"/>
        <dbReference type="ChEBI" id="CHEBI:183640"/>
        <dbReference type="EC" id="2.1.1.137"/>
    </reaction>
</comment>
<dbReference type="SUPFAM" id="SSF53335">
    <property type="entry name" value="S-adenosyl-L-methionine-dependent methyltransferases"/>
    <property type="match status" value="1"/>
</dbReference>
<sequence length="306" mass="32568">MDPQTIYHQVSTHYSAASKGTTTEYGSAVAKSFGYSDDELEKAPEGSNLGLSCGNPLAIASISQGETVIDLGSGAGFDSFLASDRVGQSGKVIGVDMNKDMLARANKIKAETGKTNVEFVESGITNMSILQSGIADCIISNCVINLVPAAEKHLVFSEMFRLLKPGGRLAISDILARKAMPEKLRSDMAMYVGCISGASVVSEYEKFLKDAGFEEILIADTKSDLNVYLQTNEDGSKKVDGCIQANSGMGEQQKCCQPSSEICCAPEPSSPCCATNCCSSESDYVNLTESDLNKWAGSFKVYAVKN</sequence>
<dbReference type="PANTHER" id="PTHR43675:SF8">
    <property type="entry name" value="ARSENITE METHYLTRANSFERASE"/>
    <property type="match status" value="1"/>
</dbReference>
<dbReference type="Gene3D" id="3.40.50.150">
    <property type="entry name" value="Vaccinia Virus protein VP39"/>
    <property type="match status" value="1"/>
</dbReference>
<dbReference type="InterPro" id="IPR029063">
    <property type="entry name" value="SAM-dependent_MTases_sf"/>
</dbReference>
<evidence type="ECO:0000256" key="8">
    <source>
        <dbReference type="ARBA" id="ARBA00048428"/>
    </source>
</evidence>
<protein>
    <recommendedName>
        <fullName evidence="5">Arsenite methyltransferase</fullName>
        <ecNumber evidence="4">2.1.1.137</ecNumber>
    </recommendedName>
</protein>
<organism evidence="10">
    <name type="scientific">Bionectria ochroleuca</name>
    <name type="common">Gliocladium roseum</name>
    <dbReference type="NCBI Taxonomy" id="29856"/>
    <lineage>
        <taxon>Eukaryota</taxon>
        <taxon>Fungi</taxon>
        <taxon>Dikarya</taxon>
        <taxon>Ascomycota</taxon>
        <taxon>Pezizomycotina</taxon>
        <taxon>Sordariomycetes</taxon>
        <taxon>Hypocreomycetidae</taxon>
        <taxon>Hypocreales</taxon>
        <taxon>Bionectriaceae</taxon>
        <taxon>Clonostachys</taxon>
    </lineage>
</organism>
<reference evidence="10" key="1">
    <citation type="submission" date="2015-01" db="EMBL/GenBank/DDBJ databases">
        <authorList>
            <person name="Durling Mikael"/>
        </authorList>
    </citation>
    <scope>NUCLEOTIDE SEQUENCE</scope>
</reference>
<feature type="domain" description="Methyltransferase" evidence="9">
    <location>
        <begin position="63"/>
        <end position="212"/>
    </location>
</feature>
<evidence type="ECO:0000256" key="2">
    <source>
        <dbReference type="ARBA" id="ARBA00022691"/>
    </source>
</evidence>
<dbReference type="PANTHER" id="PTHR43675">
    <property type="entry name" value="ARSENITE METHYLTRANSFERASE"/>
    <property type="match status" value="1"/>
</dbReference>
<comment type="similarity">
    <text evidence="3">Belongs to the methyltransferase superfamily. Arsenite methyltransferase family.</text>
</comment>
<comment type="catalytic activity">
    <reaction evidence="8">
        <text>arsenic triglutathione + 3 [thioredoxin]-dithiol + 3 S-adenosyl-L-methionine = trimethylarsine + 3 [thioredoxin]-disulfide + 3 glutathione + 3 S-adenosyl-L-homocysteine + 3 H(+)</text>
        <dbReference type="Rhea" id="RHEA:69432"/>
        <dbReference type="Rhea" id="RHEA-COMP:10698"/>
        <dbReference type="Rhea" id="RHEA-COMP:10700"/>
        <dbReference type="ChEBI" id="CHEBI:15378"/>
        <dbReference type="ChEBI" id="CHEBI:27130"/>
        <dbReference type="ChEBI" id="CHEBI:29950"/>
        <dbReference type="ChEBI" id="CHEBI:50058"/>
        <dbReference type="ChEBI" id="CHEBI:57856"/>
        <dbReference type="ChEBI" id="CHEBI:57925"/>
        <dbReference type="ChEBI" id="CHEBI:59789"/>
        <dbReference type="ChEBI" id="CHEBI:183640"/>
        <dbReference type="EC" id="2.1.1.137"/>
    </reaction>
</comment>
<dbReference type="InterPro" id="IPR025714">
    <property type="entry name" value="Methyltranfer_dom"/>
</dbReference>
<evidence type="ECO:0000256" key="6">
    <source>
        <dbReference type="ARBA" id="ARBA00047941"/>
    </source>
</evidence>
<evidence type="ECO:0000256" key="1">
    <source>
        <dbReference type="ARBA" id="ARBA00022679"/>
    </source>
</evidence>
<keyword evidence="1" id="KW-0808">Transferase</keyword>
<comment type="catalytic activity">
    <reaction evidence="7">
        <text>arsenic triglutathione + 2 [thioredoxin]-dithiol + 2 S-adenosyl-L-methionine + H2O = dimethylarsinous acid + 2 [thioredoxin]-disulfide + 3 glutathione + 2 S-adenosyl-L-homocysteine + 2 H(+)</text>
        <dbReference type="Rhea" id="RHEA:69464"/>
        <dbReference type="Rhea" id="RHEA-COMP:10698"/>
        <dbReference type="Rhea" id="RHEA-COMP:10700"/>
        <dbReference type="ChEBI" id="CHEBI:15377"/>
        <dbReference type="ChEBI" id="CHEBI:15378"/>
        <dbReference type="ChEBI" id="CHEBI:23808"/>
        <dbReference type="ChEBI" id="CHEBI:29950"/>
        <dbReference type="ChEBI" id="CHEBI:50058"/>
        <dbReference type="ChEBI" id="CHEBI:57856"/>
        <dbReference type="ChEBI" id="CHEBI:57925"/>
        <dbReference type="ChEBI" id="CHEBI:59789"/>
        <dbReference type="ChEBI" id="CHEBI:183640"/>
        <dbReference type="EC" id="2.1.1.137"/>
    </reaction>
</comment>
<dbReference type="EMBL" id="CDPU01000027">
    <property type="protein sequence ID" value="CEO52184.1"/>
    <property type="molecule type" value="Genomic_DNA"/>
</dbReference>
<dbReference type="Pfam" id="PF13847">
    <property type="entry name" value="Methyltransf_31"/>
    <property type="match status" value="1"/>
</dbReference>
<dbReference type="AlphaFoldDB" id="A0A0B7K4P4"/>
<dbReference type="InterPro" id="IPR026669">
    <property type="entry name" value="Arsenite_MeTrfase-like"/>
</dbReference>
<keyword evidence="2" id="KW-0949">S-adenosyl-L-methionine</keyword>
<evidence type="ECO:0000256" key="4">
    <source>
        <dbReference type="ARBA" id="ARBA00034521"/>
    </source>
</evidence>
<gene>
    <name evidence="10" type="ORF">BN869_000008242_1</name>
</gene>
<evidence type="ECO:0000313" key="10">
    <source>
        <dbReference type="EMBL" id="CEO52184.1"/>
    </source>
</evidence>
<evidence type="ECO:0000256" key="3">
    <source>
        <dbReference type="ARBA" id="ARBA00034487"/>
    </source>
</evidence>
<dbReference type="EC" id="2.1.1.137" evidence="4"/>
<proteinExistence type="inferred from homology"/>
<evidence type="ECO:0000256" key="7">
    <source>
        <dbReference type="ARBA" id="ARBA00047943"/>
    </source>
</evidence>
<dbReference type="CDD" id="cd02440">
    <property type="entry name" value="AdoMet_MTases"/>
    <property type="match status" value="1"/>
</dbReference>
<evidence type="ECO:0000259" key="9">
    <source>
        <dbReference type="Pfam" id="PF13847"/>
    </source>
</evidence>
<evidence type="ECO:0000256" key="5">
    <source>
        <dbReference type="ARBA" id="ARBA00034545"/>
    </source>
</evidence>
<accession>A0A0B7K4P4</accession>
<name>A0A0B7K4P4_BIOOC</name>